<evidence type="ECO:0000256" key="4">
    <source>
        <dbReference type="ARBA" id="ARBA00022692"/>
    </source>
</evidence>
<keyword evidence="9" id="KW-0050">Antiport</keyword>
<feature type="transmembrane region" description="Helical" evidence="9">
    <location>
        <begin position="126"/>
        <end position="148"/>
    </location>
</feature>
<dbReference type="InterPro" id="IPR004837">
    <property type="entry name" value="NaCa_Exmemb"/>
</dbReference>
<dbReference type="Proteomes" id="UP001530315">
    <property type="component" value="Unassembled WGS sequence"/>
</dbReference>
<dbReference type="PANTHER" id="PTHR31503:SF22">
    <property type="entry name" value="VACUOLAR CALCIUM ION TRANSPORTER"/>
    <property type="match status" value="1"/>
</dbReference>
<feature type="region of interest" description="Disordered" evidence="10">
    <location>
        <begin position="34"/>
        <end position="56"/>
    </location>
</feature>
<accession>A0ABD3NYB1</accession>
<feature type="transmembrane region" description="Helical" evidence="9">
    <location>
        <begin position="220"/>
        <end position="240"/>
    </location>
</feature>
<proteinExistence type="inferred from homology"/>
<dbReference type="InterPro" id="IPR044880">
    <property type="entry name" value="NCX_ion-bd_dom_sf"/>
</dbReference>
<feature type="transmembrane region" description="Helical" evidence="9">
    <location>
        <begin position="365"/>
        <end position="382"/>
    </location>
</feature>
<evidence type="ECO:0000256" key="5">
    <source>
        <dbReference type="ARBA" id="ARBA00022837"/>
    </source>
</evidence>
<dbReference type="GO" id="GO:0015369">
    <property type="term" value="F:calcium:proton antiporter activity"/>
    <property type="evidence" value="ECO:0007669"/>
    <property type="project" value="UniProtKB-UniRule"/>
</dbReference>
<evidence type="ECO:0000256" key="9">
    <source>
        <dbReference type="RuleBase" id="RU365028"/>
    </source>
</evidence>
<protein>
    <recommendedName>
        <fullName evidence="11">Sodium/calcium exchanger membrane region domain-containing protein</fullName>
    </recommendedName>
</protein>
<gene>
    <name evidence="12" type="ORF">ACHAW5_001342</name>
</gene>
<keyword evidence="4 9" id="KW-0812">Transmembrane</keyword>
<keyword evidence="8 9" id="KW-0472">Membrane</keyword>
<evidence type="ECO:0000313" key="13">
    <source>
        <dbReference type="Proteomes" id="UP001530315"/>
    </source>
</evidence>
<feature type="transmembrane region" description="Helical" evidence="9">
    <location>
        <begin position="389"/>
        <end position="408"/>
    </location>
</feature>
<feature type="transmembrane region" description="Helical" evidence="9">
    <location>
        <begin position="96"/>
        <end position="114"/>
    </location>
</feature>
<dbReference type="GO" id="GO:0005774">
    <property type="term" value="C:vacuolar membrane"/>
    <property type="evidence" value="ECO:0007669"/>
    <property type="project" value="UniProtKB-ARBA"/>
</dbReference>
<name>A0ABD3NYB1_9STRA</name>
<keyword evidence="6 9" id="KW-1133">Transmembrane helix</keyword>
<evidence type="ECO:0000313" key="12">
    <source>
        <dbReference type="EMBL" id="KAL3780875.1"/>
    </source>
</evidence>
<evidence type="ECO:0000256" key="7">
    <source>
        <dbReference type="ARBA" id="ARBA00023065"/>
    </source>
</evidence>
<evidence type="ECO:0000259" key="11">
    <source>
        <dbReference type="Pfam" id="PF01699"/>
    </source>
</evidence>
<feature type="transmembrane region" description="Helical" evidence="9">
    <location>
        <begin position="285"/>
        <end position="308"/>
    </location>
</feature>
<evidence type="ECO:0000256" key="1">
    <source>
        <dbReference type="ARBA" id="ARBA00004127"/>
    </source>
</evidence>
<dbReference type="Pfam" id="PF01699">
    <property type="entry name" value="Na_Ca_ex"/>
    <property type="match status" value="2"/>
</dbReference>
<organism evidence="12 13">
    <name type="scientific">Stephanodiscus triporus</name>
    <dbReference type="NCBI Taxonomy" id="2934178"/>
    <lineage>
        <taxon>Eukaryota</taxon>
        <taxon>Sar</taxon>
        <taxon>Stramenopiles</taxon>
        <taxon>Ochrophyta</taxon>
        <taxon>Bacillariophyta</taxon>
        <taxon>Coscinodiscophyceae</taxon>
        <taxon>Thalassiosirophycidae</taxon>
        <taxon>Stephanodiscales</taxon>
        <taxon>Stephanodiscaceae</taxon>
        <taxon>Stephanodiscus</taxon>
    </lineage>
</organism>
<keyword evidence="3 9" id="KW-0109">Calcium transport</keyword>
<keyword evidence="7 9" id="KW-0406">Ion transport</keyword>
<evidence type="ECO:0000256" key="3">
    <source>
        <dbReference type="ARBA" id="ARBA00022568"/>
    </source>
</evidence>
<comment type="similarity">
    <text evidence="9">Belongs to the Ca(2+):cation antiporter (CaCA) (TC 2.A.19) family.</text>
</comment>
<keyword evidence="5 9" id="KW-0106">Calcium</keyword>
<dbReference type="InterPro" id="IPR004713">
    <property type="entry name" value="CaH_exchang"/>
</dbReference>
<dbReference type="Gene3D" id="1.20.1420.30">
    <property type="entry name" value="NCX, central ion-binding region"/>
    <property type="match status" value="1"/>
</dbReference>
<dbReference type="EMBL" id="JALLAZ020001093">
    <property type="protein sequence ID" value="KAL3780875.1"/>
    <property type="molecule type" value="Genomic_DNA"/>
</dbReference>
<dbReference type="GO" id="GO:0012505">
    <property type="term" value="C:endomembrane system"/>
    <property type="evidence" value="ECO:0007669"/>
    <property type="project" value="UniProtKB-SubCell"/>
</dbReference>
<reference evidence="12 13" key="1">
    <citation type="submission" date="2024-10" db="EMBL/GenBank/DDBJ databases">
        <title>Updated reference genomes for cyclostephanoid diatoms.</title>
        <authorList>
            <person name="Roberts W.R."/>
            <person name="Alverson A.J."/>
        </authorList>
    </citation>
    <scope>NUCLEOTIDE SEQUENCE [LARGE SCALE GENOMIC DNA]</scope>
    <source>
        <strain evidence="12 13">AJA276-08</strain>
    </source>
</reference>
<feature type="transmembrane region" description="Helical" evidence="9">
    <location>
        <begin position="187"/>
        <end position="208"/>
    </location>
</feature>
<evidence type="ECO:0000256" key="10">
    <source>
        <dbReference type="SAM" id="MobiDB-lite"/>
    </source>
</evidence>
<feature type="domain" description="Sodium/calcium exchanger membrane region" evidence="11">
    <location>
        <begin position="263"/>
        <end position="407"/>
    </location>
</feature>
<keyword evidence="2 9" id="KW-0813">Transport</keyword>
<dbReference type="NCBIfam" id="TIGR00378">
    <property type="entry name" value="cax"/>
    <property type="match status" value="1"/>
</dbReference>
<evidence type="ECO:0000256" key="6">
    <source>
        <dbReference type="ARBA" id="ARBA00022989"/>
    </source>
</evidence>
<dbReference type="PANTHER" id="PTHR31503">
    <property type="entry name" value="VACUOLAR CALCIUM ION TRANSPORTER"/>
    <property type="match status" value="1"/>
</dbReference>
<feature type="transmembrane region" description="Helical" evidence="9">
    <location>
        <begin position="73"/>
        <end position="90"/>
    </location>
</feature>
<dbReference type="InterPro" id="IPR004798">
    <property type="entry name" value="CAX-like"/>
</dbReference>
<evidence type="ECO:0000256" key="2">
    <source>
        <dbReference type="ARBA" id="ARBA00022448"/>
    </source>
</evidence>
<feature type="domain" description="Sodium/calcium exchanger membrane region" evidence="11">
    <location>
        <begin position="96"/>
        <end position="242"/>
    </location>
</feature>
<feature type="transmembrane region" description="Helical" evidence="9">
    <location>
        <begin position="261"/>
        <end position="279"/>
    </location>
</feature>
<dbReference type="AlphaFoldDB" id="A0ABD3NYB1"/>
<feature type="transmembrane region" description="Helical" evidence="9">
    <location>
        <begin position="154"/>
        <end position="175"/>
    </location>
</feature>
<sequence>MSGWTVAGMGPDSRELGGIDYVDGAIVASESTRLIKGGGGSSPQLPEEPDDGLAHPNDRPWEALRGMFLDNKINLLFGFLPFAYWSHAAGWPDSSVFVLTFLTMVPLASMLGIFTEELAAHTNDVIGGLINATFGNAVELVVAVQALLHNDFLVVQSSLIGSVFSNLLLVLGMCFFCGGMCYPEQNFVSQGAVVFMAMLGVSGLTLVLPEFFGDNDEEDLTISRIGAVLLVLLYLQLMYFQLSSHSHLFEGDDDTVALIPLSWALIGMIVVTAMVTILSDWLVGSIGGFCIQFNLSHSFVGLVILPVVGDAVEHMSAISVAMKNKMDLALGIALGSSAQIAVFVLPVVVLIGWCTGRDMSLRFPSMQVYLYLLSIFIVSLVLSNSKSNWLEGSLLIFTYTLVAVGVYFEKDDAL</sequence>
<keyword evidence="13" id="KW-1185">Reference proteome</keyword>
<comment type="subcellular location">
    <subcellularLocation>
        <location evidence="1">Endomembrane system</location>
        <topology evidence="1">Multi-pass membrane protein</topology>
    </subcellularLocation>
</comment>
<feature type="transmembrane region" description="Helical" evidence="9">
    <location>
        <begin position="328"/>
        <end position="353"/>
    </location>
</feature>
<evidence type="ECO:0000256" key="8">
    <source>
        <dbReference type="ARBA" id="ARBA00023136"/>
    </source>
</evidence>
<comment type="caution">
    <text evidence="12">The sequence shown here is derived from an EMBL/GenBank/DDBJ whole genome shotgun (WGS) entry which is preliminary data.</text>
</comment>